<name>A0ABY6KT32_9ARAC</name>
<dbReference type="InterPro" id="IPR036388">
    <property type="entry name" value="WH-like_DNA-bd_sf"/>
</dbReference>
<dbReference type="Pfam" id="PF13358">
    <property type="entry name" value="DDE_3"/>
    <property type="match status" value="2"/>
</dbReference>
<feature type="domain" description="Tc1-like transposase DDE" evidence="3">
    <location>
        <begin position="368"/>
        <end position="517"/>
    </location>
</feature>
<dbReference type="InterPro" id="IPR038717">
    <property type="entry name" value="Tc1-like_DDE_dom"/>
</dbReference>
<dbReference type="Gene3D" id="3.30.420.10">
    <property type="entry name" value="Ribonuclease H-like superfamily/Ribonuclease H"/>
    <property type="match status" value="2"/>
</dbReference>
<accession>A0ABY6KT32</accession>
<evidence type="ECO:0008006" key="6">
    <source>
        <dbReference type="Google" id="ProtNLM"/>
    </source>
</evidence>
<proteinExistence type="predicted"/>
<feature type="domain" description="Transposase Tc1-like" evidence="2">
    <location>
        <begin position="289"/>
        <end position="358"/>
    </location>
</feature>
<feature type="domain" description="Transposase Tc1-like" evidence="2">
    <location>
        <begin position="69"/>
        <end position="119"/>
    </location>
</feature>
<evidence type="ECO:0000313" key="4">
    <source>
        <dbReference type="EMBL" id="UYV72003.1"/>
    </source>
</evidence>
<protein>
    <recommendedName>
        <fullName evidence="6">Transposase</fullName>
    </recommendedName>
</protein>
<dbReference type="Pfam" id="PF01498">
    <property type="entry name" value="HTH_Tnp_Tc3_2"/>
    <property type="match status" value="2"/>
</dbReference>
<feature type="domain" description="Tc1-like transposase DDE" evidence="3">
    <location>
        <begin position="131"/>
        <end position="212"/>
    </location>
</feature>
<evidence type="ECO:0000259" key="3">
    <source>
        <dbReference type="Pfam" id="PF13358"/>
    </source>
</evidence>
<gene>
    <name evidence="4" type="ORF">LAZ67_9001528</name>
</gene>
<dbReference type="Proteomes" id="UP001235939">
    <property type="component" value="Chromosome 09"/>
</dbReference>
<organism evidence="4 5">
    <name type="scientific">Cordylochernes scorpioides</name>
    <dbReference type="NCBI Taxonomy" id="51811"/>
    <lineage>
        <taxon>Eukaryota</taxon>
        <taxon>Metazoa</taxon>
        <taxon>Ecdysozoa</taxon>
        <taxon>Arthropoda</taxon>
        <taxon>Chelicerata</taxon>
        <taxon>Arachnida</taxon>
        <taxon>Pseudoscorpiones</taxon>
        <taxon>Cheliferoidea</taxon>
        <taxon>Chernetidae</taxon>
        <taxon>Cordylochernes</taxon>
    </lineage>
</organism>
<dbReference type="SUPFAM" id="SSF46689">
    <property type="entry name" value="Homeodomain-like"/>
    <property type="match status" value="1"/>
</dbReference>
<feature type="non-terminal residue" evidence="4">
    <location>
        <position position="551"/>
    </location>
</feature>
<reference evidence="4 5" key="1">
    <citation type="submission" date="2022-01" db="EMBL/GenBank/DDBJ databases">
        <title>A chromosomal length assembly of Cordylochernes scorpioides.</title>
        <authorList>
            <person name="Zeh D."/>
            <person name="Zeh J."/>
        </authorList>
    </citation>
    <scope>NUCLEOTIDE SEQUENCE [LARGE SCALE GENOMIC DNA]</scope>
    <source>
        <strain evidence="4">IN4F17</strain>
        <tissue evidence="4">Whole Body</tissue>
    </source>
</reference>
<dbReference type="EMBL" id="CP092871">
    <property type="protein sequence ID" value="UYV72003.1"/>
    <property type="molecule type" value="Genomic_DNA"/>
</dbReference>
<dbReference type="InterPro" id="IPR036397">
    <property type="entry name" value="RNaseH_sf"/>
</dbReference>
<dbReference type="PANTHER" id="PTHR23022:SF135">
    <property type="entry name" value="SI:DKEY-77F5.3"/>
    <property type="match status" value="1"/>
</dbReference>
<evidence type="ECO:0000259" key="2">
    <source>
        <dbReference type="Pfam" id="PF01498"/>
    </source>
</evidence>
<dbReference type="PANTHER" id="PTHR23022">
    <property type="entry name" value="TRANSPOSABLE ELEMENT-RELATED"/>
    <property type="match status" value="1"/>
</dbReference>
<comment type="subcellular location">
    <subcellularLocation>
        <location evidence="1">Nucleus</location>
    </subcellularLocation>
</comment>
<dbReference type="InterPro" id="IPR002492">
    <property type="entry name" value="Transposase_Tc1-like"/>
</dbReference>
<dbReference type="InterPro" id="IPR009057">
    <property type="entry name" value="Homeodomain-like_sf"/>
</dbReference>
<dbReference type="InterPro" id="IPR052338">
    <property type="entry name" value="Transposase_5"/>
</dbReference>
<evidence type="ECO:0000256" key="1">
    <source>
        <dbReference type="ARBA" id="ARBA00004123"/>
    </source>
</evidence>
<keyword evidence="5" id="KW-1185">Reference proteome</keyword>
<sequence>MSLRKILADDLKWRAVGRMEAGQSQVEVAKWLNVNKSVVSKIWKQFIETGTIKRKEGSGRKRKTATSEDRYLVVTAKRHREMTAIQLSNELSSATGTRISRQTVYRRLHEGALYARRPMIYAHPSTFFSGGTLTAQRYRDEILEPYLRPYRDQIGHNLILMDDNARPHRARLVNEYLQSENIRRMDWPARSPDLNPIEHVWDALGRRIGARHSSPRTLVELRTALLEEWGLLPLDLFQSLVNSMRARCETLIAVREAVQADRRFYEGHGDRTEKGRNVGATRVTSARVDRRILRQAVAAPQATCTAILQHVQDTLDHSISTRTISRRLVANGLHSCRPLRRLPLTPPNRRQRLEWCRARSTWMTEWHRVVFSDESRFCLSSDSRRVRVWRRRGERSNPAAIVERPTVRQRGIMVWGAIAYDSRSPLLRIQGTMTAQRYVDDVLRPVTLPYLQGVPNALYQQDNARPHTARISQQALQDVQMLPWPPYSPDLSPIEHVWDIIGRRLHALPQPRSEDELWQMVEREWRAIPQDAIRTLIDSLPRRVPACIAVR</sequence>
<dbReference type="Gene3D" id="1.10.10.10">
    <property type="entry name" value="Winged helix-like DNA-binding domain superfamily/Winged helix DNA-binding domain"/>
    <property type="match status" value="1"/>
</dbReference>
<evidence type="ECO:0000313" key="5">
    <source>
        <dbReference type="Proteomes" id="UP001235939"/>
    </source>
</evidence>